<evidence type="ECO:0000313" key="2">
    <source>
        <dbReference type="Proteomes" id="UP000828390"/>
    </source>
</evidence>
<keyword evidence="2" id="KW-1185">Reference proteome</keyword>
<dbReference type="EMBL" id="JAIWYP010000003">
    <property type="protein sequence ID" value="KAH3845926.1"/>
    <property type="molecule type" value="Genomic_DNA"/>
</dbReference>
<proteinExistence type="predicted"/>
<protein>
    <submittedName>
        <fullName evidence="1">Uncharacterized protein</fullName>
    </submittedName>
</protein>
<gene>
    <name evidence="1" type="ORF">DPMN_088221</name>
</gene>
<comment type="caution">
    <text evidence="1">The sequence shown here is derived from an EMBL/GenBank/DDBJ whole genome shotgun (WGS) entry which is preliminary data.</text>
</comment>
<accession>A0A9D4QW73</accession>
<sequence>MVDGRLILPWSVYGRLNLYSTPNDVSGWSSVTSVDGRLIFSWSISNEKARCMTSVDCRLVLSVHGCLIPSVHSRLVKYTSGGSSGFSGGSKIKVSQFPADQDSVFIWLIDVDDEGCLRFQQKPSTDRVSEWGVPKNRLTRNDFMVFERTDGLTD</sequence>
<evidence type="ECO:0000313" key="1">
    <source>
        <dbReference type="EMBL" id="KAH3845926.1"/>
    </source>
</evidence>
<reference evidence="1" key="2">
    <citation type="submission" date="2020-11" db="EMBL/GenBank/DDBJ databases">
        <authorList>
            <person name="McCartney M.A."/>
            <person name="Auch B."/>
            <person name="Kono T."/>
            <person name="Mallez S."/>
            <person name="Becker A."/>
            <person name="Gohl D.M."/>
            <person name="Silverstein K.A.T."/>
            <person name="Koren S."/>
            <person name="Bechman K.B."/>
            <person name="Herman A."/>
            <person name="Abrahante J.E."/>
            <person name="Garbe J."/>
        </authorList>
    </citation>
    <scope>NUCLEOTIDE SEQUENCE</scope>
    <source>
        <strain evidence="1">Duluth1</strain>
        <tissue evidence="1">Whole animal</tissue>
    </source>
</reference>
<organism evidence="1 2">
    <name type="scientific">Dreissena polymorpha</name>
    <name type="common">Zebra mussel</name>
    <name type="synonym">Mytilus polymorpha</name>
    <dbReference type="NCBI Taxonomy" id="45954"/>
    <lineage>
        <taxon>Eukaryota</taxon>
        <taxon>Metazoa</taxon>
        <taxon>Spiralia</taxon>
        <taxon>Lophotrochozoa</taxon>
        <taxon>Mollusca</taxon>
        <taxon>Bivalvia</taxon>
        <taxon>Autobranchia</taxon>
        <taxon>Heteroconchia</taxon>
        <taxon>Euheterodonta</taxon>
        <taxon>Imparidentia</taxon>
        <taxon>Neoheterodontei</taxon>
        <taxon>Myida</taxon>
        <taxon>Dreissenoidea</taxon>
        <taxon>Dreissenidae</taxon>
        <taxon>Dreissena</taxon>
    </lineage>
</organism>
<dbReference type="Proteomes" id="UP000828390">
    <property type="component" value="Unassembled WGS sequence"/>
</dbReference>
<name>A0A9D4QW73_DREPO</name>
<reference evidence="1" key="1">
    <citation type="journal article" date="2019" name="bioRxiv">
        <title>The Genome of the Zebra Mussel, Dreissena polymorpha: A Resource for Invasive Species Research.</title>
        <authorList>
            <person name="McCartney M.A."/>
            <person name="Auch B."/>
            <person name="Kono T."/>
            <person name="Mallez S."/>
            <person name="Zhang Y."/>
            <person name="Obille A."/>
            <person name="Becker A."/>
            <person name="Abrahante J.E."/>
            <person name="Garbe J."/>
            <person name="Badalamenti J.P."/>
            <person name="Herman A."/>
            <person name="Mangelson H."/>
            <person name="Liachko I."/>
            <person name="Sullivan S."/>
            <person name="Sone E.D."/>
            <person name="Koren S."/>
            <person name="Silverstein K.A.T."/>
            <person name="Beckman K.B."/>
            <person name="Gohl D.M."/>
        </authorList>
    </citation>
    <scope>NUCLEOTIDE SEQUENCE</scope>
    <source>
        <strain evidence="1">Duluth1</strain>
        <tissue evidence="1">Whole animal</tissue>
    </source>
</reference>
<dbReference type="AlphaFoldDB" id="A0A9D4QW73"/>